<evidence type="ECO:0000313" key="8">
    <source>
        <dbReference type="EMBL" id="TGY43614.1"/>
    </source>
</evidence>
<keyword evidence="3 6" id="KW-0812">Transmembrane</keyword>
<proteinExistence type="inferred from homology"/>
<evidence type="ECO:0000256" key="6">
    <source>
        <dbReference type="RuleBase" id="RU366058"/>
    </source>
</evidence>
<keyword evidence="9" id="KW-1185">Reference proteome</keyword>
<dbReference type="InterPro" id="IPR015414">
    <property type="entry name" value="TMEM64"/>
</dbReference>
<feature type="domain" description="VTT" evidence="7">
    <location>
        <begin position="70"/>
        <end position="188"/>
    </location>
</feature>
<dbReference type="PANTHER" id="PTHR12677">
    <property type="entry name" value="GOLGI APPARATUS MEMBRANE PROTEIN TVP38-RELATED"/>
    <property type="match status" value="1"/>
</dbReference>
<evidence type="ECO:0000313" key="9">
    <source>
        <dbReference type="Proteomes" id="UP000306888"/>
    </source>
</evidence>
<gene>
    <name evidence="8" type="ORF">E5347_02025</name>
</gene>
<evidence type="ECO:0000259" key="7">
    <source>
        <dbReference type="Pfam" id="PF09335"/>
    </source>
</evidence>
<comment type="similarity">
    <text evidence="6">Belongs to the TVP38/TMEM64 family.</text>
</comment>
<comment type="subcellular location">
    <subcellularLocation>
        <location evidence="1 6">Cell membrane</location>
        <topology evidence="1 6">Multi-pass membrane protein</topology>
    </subcellularLocation>
</comment>
<evidence type="ECO:0000256" key="4">
    <source>
        <dbReference type="ARBA" id="ARBA00022989"/>
    </source>
</evidence>
<reference evidence="8 9" key="1">
    <citation type="submission" date="2019-04" db="EMBL/GenBank/DDBJ databases">
        <title>Microbes associate with the intestines of laboratory mice.</title>
        <authorList>
            <person name="Navarre W."/>
            <person name="Wong E."/>
            <person name="Huang K."/>
            <person name="Tropini C."/>
            <person name="Ng K."/>
            <person name="Yu B."/>
        </authorList>
    </citation>
    <scope>NUCLEOTIDE SEQUENCE [LARGE SCALE GENOMIC DNA]</scope>
    <source>
        <strain evidence="8 9">NM50_B9-20</strain>
    </source>
</reference>
<dbReference type="Pfam" id="PF09335">
    <property type="entry name" value="VTT_dom"/>
    <property type="match status" value="1"/>
</dbReference>
<feature type="transmembrane region" description="Helical" evidence="6">
    <location>
        <begin position="193"/>
        <end position="210"/>
    </location>
</feature>
<accession>A0A4S2DR40</accession>
<feature type="transmembrane region" description="Helical" evidence="6">
    <location>
        <begin position="12"/>
        <end position="33"/>
    </location>
</feature>
<feature type="transmembrane region" description="Helical" evidence="6">
    <location>
        <begin position="139"/>
        <end position="161"/>
    </location>
</feature>
<dbReference type="AlphaFoldDB" id="A0A4S2DR40"/>
<keyword evidence="5 6" id="KW-0472">Membrane</keyword>
<organism evidence="8 9">
    <name type="scientific">Clostridium sartagoforme</name>
    <dbReference type="NCBI Taxonomy" id="84031"/>
    <lineage>
        <taxon>Bacteria</taxon>
        <taxon>Bacillati</taxon>
        <taxon>Bacillota</taxon>
        <taxon>Clostridia</taxon>
        <taxon>Eubacteriales</taxon>
        <taxon>Clostridiaceae</taxon>
        <taxon>Clostridium</taxon>
    </lineage>
</organism>
<evidence type="ECO:0000256" key="2">
    <source>
        <dbReference type="ARBA" id="ARBA00022475"/>
    </source>
</evidence>
<keyword evidence="4 6" id="KW-1133">Transmembrane helix</keyword>
<comment type="caution">
    <text evidence="8">The sequence shown here is derived from an EMBL/GenBank/DDBJ whole genome shotgun (WGS) entry which is preliminary data.</text>
</comment>
<dbReference type="PANTHER" id="PTHR12677:SF49">
    <property type="entry name" value="TVP38_TMEM64 FAMILY MEMBRANE PROTEIN"/>
    <property type="match status" value="1"/>
</dbReference>
<name>A0A4S2DR40_9CLOT</name>
<evidence type="ECO:0000256" key="5">
    <source>
        <dbReference type="ARBA" id="ARBA00023136"/>
    </source>
</evidence>
<dbReference type="Proteomes" id="UP000306888">
    <property type="component" value="Unassembled WGS sequence"/>
</dbReference>
<feature type="transmembrane region" description="Helical" evidence="6">
    <location>
        <begin position="53"/>
        <end position="82"/>
    </location>
</feature>
<dbReference type="EMBL" id="SRYR01000001">
    <property type="protein sequence ID" value="TGY43614.1"/>
    <property type="molecule type" value="Genomic_DNA"/>
</dbReference>
<protein>
    <recommendedName>
        <fullName evidence="6">TVP38/TMEM64 family membrane protein</fullName>
    </recommendedName>
</protein>
<dbReference type="GO" id="GO:0005886">
    <property type="term" value="C:plasma membrane"/>
    <property type="evidence" value="ECO:0007669"/>
    <property type="project" value="UniProtKB-SubCell"/>
</dbReference>
<evidence type="ECO:0000256" key="3">
    <source>
        <dbReference type="ARBA" id="ARBA00022692"/>
    </source>
</evidence>
<evidence type="ECO:0000256" key="1">
    <source>
        <dbReference type="ARBA" id="ARBA00004651"/>
    </source>
</evidence>
<dbReference type="InterPro" id="IPR032816">
    <property type="entry name" value="VTT_dom"/>
</dbReference>
<keyword evidence="2 6" id="KW-1003">Cell membrane</keyword>
<dbReference type="OrthoDB" id="371137at2"/>
<feature type="transmembrane region" description="Helical" evidence="6">
    <location>
        <begin position="89"/>
        <end position="110"/>
    </location>
</feature>
<dbReference type="RefSeq" id="WP_136004089.1">
    <property type="nucleotide sequence ID" value="NZ_SRYR01000001.1"/>
</dbReference>
<sequence>MNGKVSIKKWMYLILAIVGVSGIMIYLKYSGILGYMSSIEEFKGYIEGLGSKAYIVFFIIQLISIIVAPIPSNFSAVAGAIVLGMWESFIITTLAIIIGSAIIFSLSRIYGRMFVERFVNKKLIEKYENLINSPKGESVIFLMLLLPFFPDDIINFIVGISNMSFKKYFVILMLTRPWEILLASALGSASLEMPLWGWGVIIIVSYFIIVKSSKIEEKLTKLINKENKQTINK</sequence>